<dbReference type="InterPro" id="IPR009027">
    <property type="entry name" value="Ribosomal_bL9/RNase_H1_N"/>
</dbReference>
<feature type="compositionally biased region" description="Polar residues" evidence="11">
    <location>
        <begin position="306"/>
        <end position="316"/>
    </location>
</feature>
<dbReference type="InterPro" id="IPR038765">
    <property type="entry name" value="Papain-like_cys_pep_sf"/>
</dbReference>
<dbReference type="Proteomes" id="UP001372338">
    <property type="component" value="Unassembled WGS sequence"/>
</dbReference>
<evidence type="ECO:0000256" key="2">
    <source>
        <dbReference type="ARBA" id="ARBA00004065"/>
    </source>
</evidence>
<evidence type="ECO:0000259" key="12">
    <source>
        <dbReference type="Pfam" id="PF01693"/>
    </source>
</evidence>
<comment type="function">
    <text evidence="2">Endonuclease that specifically degrades the RNA of RNA-DNA hybrids.</text>
</comment>
<keyword evidence="9" id="KW-0378">Hydrolase</keyword>
<keyword evidence="14" id="KW-1185">Reference proteome</keyword>
<dbReference type="InterPro" id="IPR011320">
    <property type="entry name" value="RNase_H1_N"/>
</dbReference>
<evidence type="ECO:0000313" key="13">
    <source>
        <dbReference type="EMBL" id="KAK7259981.1"/>
    </source>
</evidence>
<protein>
    <recommendedName>
        <fullName evidence="5">Ribonuclease H</fullName>
        <ecNumber evidence="4">3.1.26.4</ecNumber>
    </recommendedName>
</protein>
<evidence type="ECO:0000256" key="11">
    <source>
        <dbReference type="SAM" id="MobiDB-lite"/>
    </source>
</evidence>
<dbReference type="Pfam" id="PF01693">
    <property type="entry name" value="Cauli_VI"/>
    <property type="match status" value="1"/>
</dbReference>
<dbReference type="SUPFAM" id="SSF55658">
    <property type="entry name" value="L9 N-domain-like"/>
    <property type="match status" value="1"/>
</dbReference>
<organism evidence="13 14">
    <name type="scientific">Crotalaria pallida</name>
    <name type="common">Smooth rattlebox</name>
    <name type="synonym">Crotalaria striata</name>
    <dbReference type="NCBI Taxonomy" id="3830"/>
    <lineage>
        <taxon>Eukaryota</taxon>
        <taxon>Viridiplantae</taxon>
        <taxon>Streptophyta</taxon>
        <taxon>Embryophyta</taxon>
        <taxon>Tracheophyta</taxon>
        <taxon>Spermatophyta</taxon>
        <taxon>Magnoliopsida</taxon>
        <taxon>eudicotyledons</taxon>
        <taxon>Gunneridae</taxon>
        <taxon>Pentapetalae</taxon>
        <taxon>rosids</taxon>
        <taxon>fabids</taxon>
        <taxon>Fabales</taxon>
        <taxon>Fabaceae</taxon>
        <taxon>Papilionoideae</taxon>
        <taxon>50 kb inversion clade</taxon>
        <taxon>genistoids sensu lato</taxon>
        <taxon>core genistoids</taxon>
        <taxon>Crotalarieae</taxon>
        <taxon>Crotalaria</taxon>
    </lineage>
</organism>
<evidence type="ECO:0000256" key="1">
    <source>
        <dbReference type="ARBA" id="ARBA00001946"/>
    </source>
</evidence>
<accession>A0AAN9EPA3</accession>
<sequence>MGRFYVVFEGLNPGVYRSWDECEQQIHGVSGNKHKSFSTEEEANEEFRKYQLKKKRCAQPQEEGGTSSSSTTKDTKCFNMDSLQDALNSIDKSKMEFADLLVYENDLLGASMESCEVQGQVAANQVQVDSESATMGFNAGNVFDADDALPSAVGDVVDGEKASVGDEARNVINNDPIHNDSDLNVMGGHSSPGIDFPPELTANFILQVSDEEGGSGHMNTMSTPNLKLGKLYGDSGAPRSSKRRQNAMPDELGSMGKRLFPSPTSNRQTPMQRPPRSGGGQSSKSSQIQSPAFVSKSNSVSNVSSQAKQNTRQRSVSIPRVMKTMFKAPGDINFNLSEAMMFAFIFGDDMDLCEPLVTMGDLRLWRLDFLNFVPGKEIKVTISSKYSNVSVQIFTVYAMKVALTQKYYSFVTTWHLAPSFAVDLKLGKNTSEMLEIYKDTWMHLSNDLRFIYVPIMEDDHWYLTVISMRDSTAYHCEALYKMMSSDEFGSSVEDDDEDEEAHVADMVQVFGG</sequence>
<evidence type="ECO:0000256" key="4">
    <source>
        <dbReference type="ARBA" id="ARBA00012180"/>
    </source>
</evidence>
<feature type="region of interest" description="Disordered" evidence="11">
    <location>
        <begin position="51"/>
        <end position="75"/>
    </location>
</feature>
<proteinExistence type="inferred from homology"/>
<evidence type="ECO:0000313" key="14">
    <source>
        <dbReference type="Proteomes" id="UP001372338"/>
    </source>
</evidence>
<dbReference type="SUPFAM" id="SSF54001">
    <property type="entry name" value="Cysteine proteinases"/>
    <property type="match status" value="1"/>
</dbReference>
<keyword evidence="7" id="KW-0479">Metal-binding</keyword>
<dbReference type="Gene3D" id="3.40.395.10">
    <property type="entry name" value="Adenoviral Proteinase, Chain A"/>
    <property type="match status" value="1"/>
</dbReference>
<keyword evidence="6" id="KW-0540">Nuclease</keyword>
<gene>
    <name evidence="13" type="ORF">RIF29_25640</name>
</gene>
<dbReference type="FunFam" id="3.40.970.10:FF:000002">
    <property type="entry name" value="Ribonuclease H"/>
    <property type="match status" value="1"/>
</dbReference>
<name>A0AAN9EPA3_CROPI</name>
<evidence type="ECO:0000256" key="10">
    <source>
        <dbReference type="ARBA" id="ARBA00022842"/>
    </source>
</evidence>
<evidence type="ECO:0000256" key="8">
    <source>
        <dbReference type="ARBA" id="ARBA00022759"/>
    </source>
</evidence>
<keyword evidence="10" id="KW-0460">Magnesium</keyword>
<evidence type="ECO:0000256" key="9">
    <source>
        <dbReference type="ARBA" id="ARBA00022801"/>
    </source>
</evidence>
<comment type="similarity">
    <text evidence="3">Belongs to the RNase H family.</text>
</comment>
<feature type="region of interest" description="Disordered" evidence="11">
    <location>
        <begin position="211"/>
        <end position="316"/>
    </location>
</feature>
<reference evidence="13 14" key="1">
    <citation type="submission" date="2024-01" db="EMBL/GenBank/DDBJ databases">
        <title>The genomes of 5 underutilized Papilionoideae crops provide insights into root nodulation and disease resistanc.</title>
        <authorList>
            <person name="Yuan L."/>
        </authorList>
    </citation>
    <scope>NUCLEOTIDE SEQUENCE [LARGE SCALE GENOMIC DNA]</scope>
    <source>
        <strain evidence="13">ZHUSHIDOU_FW_LH</strain>
        <tissue evidence="13">Leaf</tissue>
    </source>
</reference>
<feature type="domain" description="Ribonuclease H1 N-terminal" evidence="12">
    <location>
        <begin position="3"/>
        <end position="45"/>
    </location>
</feature>
<evidence type="ECO:0000256" key="6">
    <source>
        <dbReference type="ARBA" id="ARBA00022722"/>
    </source>
</evidence>
<comment type="caution">
    <text evidence="13">The sequence shown here is derived from an EMBL/GenBank/DDBJ whole genome shotgun (WGS) entry which is preliminary data.</text>
</comment>
<dbReference type="GO" id="GO:0046872">
    <property type="term" value="F:metal ion binding"/>
    <property type="evidence" value="ECO:0007669"/>
    <property type="project" value="UniProtKB-KW"/>
</dbReference>
<comment type="cofactor">
    <cofactor evidence="1">
        <name>Mg(2+)</name>
        <dbReference type="ChEBI" id="CHEBI:18420"/>
    </cofactor>
</comment>
<dbReference type="GO" id="GO:0004523">
    <property type="term" value="F:RNA-DNA hybrid ribonuclease activity"/>
    <property type="evidence" value="ECO:0007669"/>
    <property type="project" value="UniProtKB-EC"/>
</dbReference>
<evidence type="ECO:0000256" key="3">
    <source>
        <dbReference type="ARBA" id="ARBA00005300"/>
    </source>
</evidence>
<evidence type="ECO:0000256" key="5">
    <source>
        <dbReference type="ARBA" id="ARBA00017721"/>
    </source>
</evidence>
<dbReference type="EC" id="3.1.26.4" evidence="4"/>
<dbReference type="AlphaFoldDB" id="A0AAN9EPA3"/>
<evidence type="ECO:0000256" key="7">
    <source>
        <dbReference type="ARBA" id="ARBA00022723"/>
    </source>
</evidence>
<dbReference type="EMBL" id="JAYWIO010000005">
    <property type="protein sequence ID" value="KAK7259981.1"/>
    <property type="molecule type" value="Genomic_DNA"/>
</dbReference>
<dbReference type="Gene3D" id="3.40.970.10">
    <property type="entry name" value="Ribonuclease H1, N-terminal domain"/>
    <property type="match status" value="1"/>
</dbReference>
<feature type="compositionally biased region" description="Polar residues" evidence="11">
    <location>
        <begin position="262"/>
        <end position="271"/>
    </location>
</feature>
<keyword evidence="8" id="KW-0255">Endonuclease</keyword>
<dbReference type="InterPro" id="IPR037056">
    <property type="entry name" value="RNase_H1_N_sf"/>
</dbReference>
<feature type="compositionally biased region" description="Low complexity" evidence="11">
    <location>
        <begin position="282"/>
        <end position="305"/>
    </location>
</feature>